<evidence type="ECO:0000313" key="15">
    <source>
        <dbReference type="RefSeq" id="XP_054848667.1"/>
    </source>
</evidence>
<dbReference type="GO" id="GO:0005576">
    <property type="term" value="C:extracellular region"/>
    <property type="evidence" value="ECO:0007669"/>
    <property type="project" value="UniProtKB-SubCell"/>
</dbReference>
<evidence type="ECO:0000256" key="3">
    <source>
        <dbReference type="ARBA" id="ARBA00022475"/>
    </source>
</evidence>
<dbReference type="CTD" id="171169"/>
<comment type="similarity">
    <text evidence="11">Belongs to the SPACA4/bouncer family.</text>
</comment>
<dbReference type="Proteomes" id="UP001190640">
    <property type="component" value="Chromosome 12"/>
</dbReference>
<evidence type="ECO:0000256" key="7">
    <source>
        <dbReference type="ARBA" id="ARBA00023136"/>
    </source>
</evidence>
<dbReference type="GO" id="GO:0098552">
    <property type="term" value="C:side of membrane"/>
    <property type="evidence" value="ECO:0007669"/>
    <property type="project" value="UniProtKB-KW"/>
</dbReference>
<name>A0AA97K3V1_EUBMA</name>
<evidence type="ECO:0000256" key="1">
    <source>
        <dbReference type="ARBA" id="ARBA00004609"/>
    </source>
</evidence>
<accession>A0AA97K3V1</accession>
<organism evidence="14 15">
    <name type="scientific">Eublepharis macularius</name>
    <name type="common">Leopard gecko</name>
    <name type="synonym">Cyrtodactylus macularius</name>
    <dbReference type="NCBI Taxonomy" id="481883"/>
    <lineage>
        <taxon>Eukaryota</taxon>
        <taxon>Metazoa</taxon>
        <taxon>Chordata</taxon>
        <taxon>Craniata</taxon>
        <taxon>Vertebrata</taxon>
        <taxon>Euteleostomi</taxon>
        <taxon>Lepidosauria</taxon>
        <taxon>Squamata</taxon>
        <taxon>Bifurcata</taxon>
        <taxon>Gekkota</taxon>
        <taxon>Eublepharidae</taxon>
        <taxon>Eublepharinae</taxon>
        <taxon>Eublepharis</taxon>
    </lineage>
</organism>
<protein>
    <submittedName>
        <fullName evidence="15">Sperm acrosome membrane-associated protein 4</fullName>
    </submittedName>
</protein>
<dbReference type="InterPro" id="IPR045860">
    <property type="entry name" value="Snake_toxin-like_sf"/>
</dbReference>
<keyword evidence="14" id="KW-1185">Reference proteome</keyword>
<keyword evidence="9" id="KW-0325">Glycoprotein</keyword>
<dbReference type="SUPFAM" id="SSF57302">
    <property type="entry name" value="Snake toxin-like"/>
    <property type="match status" value="1"/>
</dbReference>
<evidence type="ECO:0000256" key="9">
    <source>
        <dbReference type="ARBA" id="ARBA00023180"/>
    </source>
</evidence>
<dbReference type="InterPro" id="IPR016054">
    <property type="entry name" value="LY6_UPA_recep-like"/>
</dbReference>
<dbReference type="RefSeq" id="XP_054848667.1">
    <property type="nucleotide sequence ID" value="XM_054992692.1"/>
</dbReference>
<dbReference type="GO" id="GO:0005886">
    <property type="term" value="C:plasma membrane"/>
    <property type="evidence" value="ECO:0007669"/>
    <property type="project" value="UniProtKB-SubCell"/>
</dbReference>
<evidence type="ECO:0000256" key="8">
    <source>
        <dbReference type="ARBA" id="ARBA00023157"/>
    </source>
</evidence>
<evidence type="ECO:0000256" key="10">
    <source>
        <dbReference type="ARBA" id="ARBA00023288"/>
    </source>
</evidence>
<dbReference type="CDD" id="cd23574">
    <property type="entry name" value="TFP_LU_ECD_SPACA4"/>
    <property type="match status" value="1"/>
</dbReference>
<feature type="domain" description="UPAR/Ly6" evidence="13">
    <location>
        <begin position="24"/>
        <end position="100"/>
    </location>
</feature>
<keyword evidence="7" id="KW-0472">Membrane</keyword>
<keyword evidence="8" id="KW-1015">Disulfide bond</keyword>
<comment type="subcellular location">
    <subcellularLocation>
        <location evidence="1">Cell membrane</location>
        <topology evidence="1">Lipid-anchor</topology>
        <topology evidence="1">GPI-anchor</topology>
    </subcellularLocation>
    <subcellularLocation>
        <location evidence="2">Secreted</location>
    </subcellularLocation>
</comment>
<evidence type="ECO:0000256" key="6">
    <source>
        <dbReference type="ARBA" id="ARBA00022729"/>
    </source>
</evidence>
<dbReference type="Pfam" id="PF00021">
    <property type="entry name" value="UPAR_LY6"/>
    <property type="match status" value="1"/>
</dbReference>
<dbReference type="InterPro" id="IPR046354">
    <property type="entry name" value="SPACA4/Bouncer"/>
</dbReference>
<evidence type="ECO:0000313" key="14">
    <source>
        <dbReference type="Proteomes" id="UP001190640"/>
    </source>
</evidence>
<evidence type="ECO:0000256" key="5">
    <source>
        <dbReference type="ARBA" id="ARBA00022622"/>
    </source>
</evidence>
<evidence type="ECO:0000256" key="2">
    <source>
        <dbReference type="ARBA" id="ARBA00004613"/>
    </source>
</evidence>
<dbReference type="AlphaFoldDB" id="A0AA97K3V1"/>
<evidence type="ECO:0000256" key="11">
    <source>
        <dbReference type="ARBA" id="ARBA00029446"/>
    </source>
</evidence>
<keyword evidence="4" id="KW-0964">Secreted</keyword>
<keyword evidence="3" id="KW-1003">Cell membrane</keyword>
<reference evidence="15" key="1">
    <citation type="submission" date="2025-08" db="UniProtKB">
        <authorList>
            <consortium name="RefSeq"/>
        </authorList>
    </citation>
    <scope>IDENTIFICATION</scope>
    <source>
        <tissue evidence="15">Blood</tissue>
    </source>
</reference>
<evidence type="ECO:0000259" key="13">
    <source>
        <dbReference type="Pfam" id="PF00021"/>
    </source>
</evidence>
<dbReference type="GO" id="GO:0035036">
    <property type="term" value="P:sperm-egg recognition"/>
    <property type="evidence" value="ECO:0007669"/>
    <property type="project" value="TreeGrafter"/>
</dbReference>
<evidence type="ECO:0000256" key="4">
    <source>
        <dbReference type="ARBA" id="ARBA00022525"/>
    </source>
</evidence>
<dbReference type="Gene3D" id="2.10.60.10">
    <property type="entry name" value="CD59"/>
    <property type="match status" value="1"/>
</dbReference>
<dbReference type="KEGG" id="emc:129338449"/>
<keyword evidence="5" id="KW-0336">GPI-anchor</keyword>
<keyword evidence="10" id="KW-0449">Lipoprotein</keyword>
<dbReference type="PANTHER" id="PTHR47613">
    <property type="entry name" value="SPERM ACROSOME MEMBRANE-ASSOCIATED PROTEIN 4"/>
    <property type="match status" value="1"/>
</dbReference>
<gene>
    <name evidence="15" type="primary">SPACA4</name>
</gene>
<dbReference type="PANTHER" id="PTHR47613:SF1">
    <property type="entry name" value="SPERM ACROSOME MEMBRANE-ASSOCIATED PROTEIN 4"/>
    <property type="match status" value="1"/>
</dbReference>
<dbReference type="GeneID" id="129338449"/>
<proteinExistence type="inferred from homology"/>
<keyword evidence="6 12" id="KW-0732">Signal</keyword>
<feature type="chain" id="PRO_5041713155" evidence="12">
    <location>
        <begin position="23"/>
        <end position="124"/>
    </location>
</feature>
<evidence type="ECO:0000256" key="12">
    <source>
        <dbReference type="SAM" id="SignalP"/>
    </source>
</evidence>
<feature type="signal peptide" evidence="12">
    <location>
        <begin position="1"/>
        <end position="22"/>
    </location>
</feature>
<sequence length="124" mass="13490">MKHPRFFSIFCLLTGMLPPIFSKECYFCEITASARCPSTKMVCGDDEDCFEGQGAAMGVSLIKNKGCTRAINCGKEQPVSYMGVTYSLVTNCCQGDMCNTAQAITAPSLFLQLLFTGMILLSLL</sequence>